<protein>
    <recommendedName>
        <fullName evidence="4">Annexin</fullName>
    </recommendedName>
</protein>
<keyword evidence="2 4" id="KW-0677">Repeat</keyword>
<dbReference type="GO" id="GO:0032509">
    <property type="term" value="P:endosome transport via multivesicular body sorting pathway"/>
    <property type="evidence" value="ECO:0007669"/>
    <property type="project" value="TreeGrafter"/>
</dbReference>
<dbReference type="Pfam" id="PF00191">
    <property type="entry name" value="Annexin"/>
    <property type="match status" value="3"/>
</dbReference>
<dbReference type="PANTHER" id="PTHR10502">
    <property type="entry name" value="ANNEXIN"/>
    <property type="match status" value="1"/>
</dbReference>
<dbReference type="InterPro" id="IPR037104">
    <property type="entry name" value="Annexin_sf"/>
</dbReference>
<evidence type="ECO:0000256" key="4">
    <source>
        <dbReference type="RuleBase" id="RU003540"/>
    </source>
</evidence>
<dbReference type="GO" id="GO:0005544">
    <property type="term" value="F:calcium-dependent phospholipid binding"/>
    <property type="evidence" value="ECO:0007669"/>
    <property type="project" value="UniProtKB-KW"/>
</dbReference>
<sequence length="309" mass="34731">MSHDHPTVKAKAHLTQAGDAEALRKAMKGLGTDEDTIVDVLTSCNSDQRQLLYQQYNRAYDRDLTKDLKKELSGNLEDIIMALMTSHKDYLAQELHHACKKKNGRVIVEILCTADNSLIKSIKSSYERLFDTSLEESLTKATSDVFEEVMLKVVEAKRSALINEQLAHSIAKDLYNDGKDLDEAEVVKALSSYSYEELRSAFVEYYKLAGRTLGETFDSQYTGSTRTNMRALFDCLENRAEFFAQSFHKALAGPGTKDEDLIRLIVSRCEVDLGNIKEEYHKVYSKSLAEDVKADTSGAYRKAALALLD</sequence>
<dbReference type="EMBL" id="OQ821979">
    <property type="protein sequence ID" value="WZE63356.1"/>
    <property type="molecule type" value="mRNA"/>
</dbReference>
<organism evidence="5">
    <name type="scientific">Cherax quadricarinatus</name>
    <name type="common">Australian red claw crayfish</name>
    <dbReference type="NCBI Taxonomy" id="27406"/>
    <lineage>
        <taxon>Eukaryota</taxon>
        <taxon>Metazoa</taxon>
        <taxon>Ecdysozoa</taxon>
        <taxon>Arthropoda</taxon>
        <taxon>Crustacea</taxon>
        <taxon>Multicrustacea</taxon>
        <taxon>Malacostraca</taxon>
        <taxon>Eumalacostraca</taxon>
        <taxon>Eucarida</taxon>
        <taxon>Decapoda</taxon>
        <taxon>Pleocyemata</taxon>
        <taxon>Astacidea</taxon>
        <taxon>Parastacoidea</taxon>
        <taxon>Parastacidae</taxon>
        <taxon>Cherax</taxon>
    </lineage>
</organism>
<keyword evidence="4" id="KW-0106">Calcium</keyword>
<dbReference type="FunFam" id="1.10.220.10:FF:000001">
    <property type="entry name" value="Annexin"/>
    <property type="match status" value="1"/>
</dbReference>
<dbReference type="SUPFAM" id="SSF47874">
    <property type="entry name" value="Annexin"/>
    <property type="match status" value="1"/>
</dbReference>
<name>A0AAU6R5S8_CHEQU</name>
<dbReference type="FunFam" id="1.10.220.10:FF:000004">
    <property type="entry name" value="Annexin"/>
    <property type="match status" value="1"/>
</dbReference>
<dbReference type="GO" id="GO:0001786">
    <property type="term" value="F:phosphatidylserine binding"/>
    <property type="evidence" value="ECO:0007669"/>
    <property type="project" value="TreeGrafter"/>
</dbReference>
<dbReference type="Gene3D" id="1.10.220.10">
    <property type="entry name" value="Annexin"/>
    <property type="match status" value="4"/>
</dbReference>
<keyword evidence="3 4" id="KW-0041">Annexin</keyword>
<evidence type="ECO:0000313" key="5">
    <source>
        <dbReference type="EMBL" id="WZE63356.1"/>
    </source>
</evidence>
<dbReference type="AlphaFoldDB" id="A0AAU6R5S8"/>
<dbReference type="PROSITE" id="PS51897">
    <property type="entry name" value="ANNEXIN_2"/>
    <property type="match status" value="3"/>
</dbReference>
<reference evidence="5" key="1">
    <citation type="submission" date="2023-04" db="EMBL/GenBank/DDBJ databases">
        <authorList>
            <person name="Liu S."/>
        </authorList>
    </citation>
    <scope>NUCLEOTIDE SEQUENCE</scope>
</reference>
<dbReference type="PRINTS" id="PR00196">
    <property type="entry name" value="ANNEXIN"/>
</dbReference>
<dbReference type="PROSITE" id="PS00223">
    <property type="entry name" value="ANNEXIN_1"/>
    <property type="match status" value="1"/>
</dbReference>
<dbReference type="GO" id="GO:0005634">
    <property type="term" value="C:nucleus"/>
    <property type="evidence" value="ECO:0007669"/>
    <property type="project" value="TreeGrafter"/>
</dbReference>
<dbReference type="InterPro" id="IPR018252">
    <property type="entry name" value="Annexin_repeat_CS"/>
</dbReference>
<dbReference type="SMART" id="SM00335">
    <property type="entry name" value="ANX"/>
    <property type="match status" value="3"/>
</dbReference>
<dbReference type="InterPro" id="IPR001464">
    <property type="entry name" value="Annexin"/>
</dbReference>
<keyword evidence="4" id="KW-0111">Calcium/phospholipid-binding</keyword>
<evidence type="ECO:0000256" key="2">
    <source>
        <dbReference type="ARBA" id="ARBA00022737"/>
    </source>
</evidence>
<evidence type="ECO:0000256" key="3">
    <source>
        <dbReference type="ARBA" id="ARBA00023216"/>
    </source>
</evidence>
<proteinExistence type="evidence at transcript level"/>
<comment type="domain">
    <text evidence="4">A pair of annexin repeats may form one binding site for calcium and phospholipid.</text>
</comment>
<evidence type="ECO:0000256" key="1">
    <source>
        <dbReference type="ARBA" id="ARBA00007831"/>
    </source>
</evidence>
<accession>A0AAU6R5S8</accession>
<dbReference type="PANTHER" id="PTHR10502:SF233">
    <property type="entry name" value="ANNEXIN B9"/>
    <property type="match status" value="1"/>
</dbReference>
<dbReference type="GO" id="GO:0012506">
    <property type="term" value="C:vesicle membrane"/>
    <property type="evidence" value="ECO:0007669"/>
    <property type="project" value="TreeGrafter"/>
</dbReference>
<comment type="similarity">
    <text evidence="1 4">Belongs to the annexin family.</text>
</comment>
<dbReference type="GO" id="GO:0005737">
    <property type="term" value="C:cytoplasm"/>
    <property type="evidence" value="ECO:0007669"/>
    <property type="project" value="TreeGrafter"/>
</dbReference>
<dbReference type="GO" id="GO:0005509">
    <property type="term" value="F:calcium ion binding"/>
    <property type="evidence" value="ECO:0007669"/>
    <property type="project" value="InterPro"/>
</dbReference>
<dbReference type="GO" id="GO:0005886">
    <property type="term" value="C:plasma membrane"/>
    <property type="evidence" value="ECO:0007669"/>
    <property type="project" value="TreeGrafter"/>
</dbReference>
<dbReference type="InterPro" id="IPR018502">
    <property type="entry name" value="Annexin_repeat"/>
</dbReference>